<feature type="transmembrane region" description="Helical" evidence="10">
    <location>
        <begin position="531"/>
        <end position="558"/>
    </location>
</feature>
<dbReference type="PROSITE" id="PS50262">
    <property type="entry name" value="G_PROTEIN_RECEP_F1_2"/>
    <property type="match status" value="1"/>
</dbReference>
<dbReference type="GO" id="GO:0016020">
    <property type="term" value="C:membrane"/>
    <property type="evidence" value="ECO:0007669"/>
    <property type="project" value="UniProtKB-SubCell"/>
</dbReference>
<evidence type="ECO:0000256" key="5">
    <source>
        <dbReference type="ARBA" id="ARBA00022989"/>
    </source>
</evidence>
<feature type="transmembrane region" description="Helical" evidence="10">
    <location>
        <begin position="318"/>
        <end position="336"/>
    </location>
</feature>
<evidence type="ECO:0000256" key="3">
    <source>
        <dbReference type="ARBA" id="ARBA00022692"/>
    </source>
</evidence>
<keyword evidence="6" id="KW-0297">G-protein coupled receptor</keyword>
<evidence type="ECO:0000256" key="9">
    <source>
        <dbReference type="ARBA" id="ARBA00023224"/>
    </source>
</evidence>
<evidence type="ECO:0000256" key="8">
    <source>
        <dbReference type="ARBA" id="ARBA00023170"/>
    </source>
</evidence>
<evidence type="ECO:0000256" key="7">
    <source>
        <dbReference type="ARBA" id="ARBA00023136"/>
    </source>
</evidence>
<comment type="subcellular location">
    <subcellularLocation>
        <location evidence="2">Membrane</location>
        <topology evidence="2">Multi-pass membrane protein</topology>
    </subcellularLocation>
</comment>
<feature type="transmembrane region" description="Helical" evidence="10">
    <location>
        <begin position="480"/>
        <end position="510"/>
    </location>
</feature>
<comment type="cofactor">
    <cofactor evidence="1">
        <name>a divalent metal cation</name>
        <dbReference type="ChEBI" id="CHEBI:60240"/>
    </cofactor>
</comment>
<keyword evidence="13" id="KW-1185">Reference proteome</keyword>
<organism evidence="12 13">
    <name type="scientific">Merluccius polli</name>
    <name type="common">Benguela hake</name>
    <name type="synonym">Merluccius cadenati</name>
    <dbReference type="NCBI Taxonomy" id="89951"/>
    <lineage>
        <taxon>Eukaryota</taxon>
        <taxon>Metazoa</taxon>
        <taxon>Chordata</taxon>
        <taxon>Craniata</taxon>
        <taxon>Vertebrata</taxon>
        <taxon>Euteleostomi</taxon>
        <taxon>Actinopterygii</taxon>
        <taxon>Neopterygii</taxon>
        <taxon>Teleostei</taxon>
        <taxon>Neoteleostei</taxon>
        <taxon>Acanthomorphata</taxon>
        <taxon>Zeiogadaria</taxon>
        <taxon>Gadariae</taxon>
        <taxon>Gadiformes</taxon>
        <taxon>Gadoidei</taxon>
        <taxon>Merlucciidae</taxon>
        <taxon>Merluccius</taxon>
    </lineage>
</organism>
<dbReference type="GO" id="GO:0004930">
    <property type="term" value="F:G protein-coupled receptor activity"/>
    <property type="evidence" value="ECO:0007669"/>
    <property type="project" value="UniProtKB-KW"/>
</dbReference>
<evidence type="ECO:0000313" key="13">
    <source>
        <dbReference type="Proteomes" id="UP001174136"/>
    </source>
</evidence>
<feature type="transmembrane region" description="Helical" evidence="10">
    <location>
        <begin position="570"/>
        <end position="591"/>
    </location>
</feature>
<keyword evidence="5 10" id="KW-1133">Transmembrane helix</keyword>
<reference evidence="12" key="1">
    <citation type="journal article" date="2023" name="Front. Mar. Sci.">
        <title>A new Merluccius polli reference genome to investigate the effects of global change in West African waters.</title>
        <authorList>
            <person name="Mateo J.L."/>
            <person name="Blanco-Fernandez C."/>
            <person name="Garcia-Vazquez E."/>
            <person name="Machado-Schiaffino G."/>
        </authorList>
    </citation>
    <scope>NUCLEOTIDE SEQUENCE</scope>
    <source>
        <strain evidence="12">C29</strain>
        <tissue evidence="12">Fin</tissue>
    </source>
</reference>
<dbReference type="PRINTS" id="PR00237">
    <property type="entry name" value="GPCRRHODOPSN"/>
</dbReference>
<dbReference type="Gene3D" id="1.20.1070.10">
    <property type="entry name" value="Rhodopsin 7-helix transmembrane proteins"/>
    <property type="match status" value="1"/>
</dbReference>
<dbReference type="Proteomes" id="UP001174136">
    <property type="component" value="Unassembled WGS sequence"/>
</dbReference>
<evidence type="ECO:0000313" key="12">
    <source>
        <dbReference type="EMBL" id="KAK0136452.1"/>
    </source>
</evidence>
<proteinExistence type="predicted"/>
<dbReference type="SUPFAM" id="SSF81321">
    <property type="entry name" value="Family A G protein-coupled receptor-like"/>
    <property type="match status" value="1"/>
</dbReference>
<keyword evidence="3 10" id="KW-0812">Transmembrane</keyword>
<dbReference type="InterPro" id="IPR050125">
    <property type="entry name" value="GPCR_opsins"/>
</dbReference>
<feature type="transmembrane region" description="Helical" evidence="10">
    <location>
        <begin position="384"/>
        <end position="410"/>
    </location>
</feature>
<name>A0AA47MA63_MERPO</name>
<feature type="transmembrane region" description="Helical" evidence="10">
    <location>
        <begin position="431"/>
        <end position="452"/>
    </location>
</feature>
<accession>A0AA47MA63</accession>
<evidence type="ECO:0000256" key="10">
    <source>
        <dbReference type="SAM" id="Phobius"/>
    </source>
</evidence>
<evidence type="ECO:0000256" key="4">
    <source>
        <dbReference type="ARBA" id="ARBA00022723"/>
    </source>
</evidence>
<comment type="caution">
    <text evidence="12">The sequence shown here is derived from an EMBL/GenBank/DDBJ whole genome shotgun (WGS) entry which is preliminary data.</text>
</comment>
<evidence type="ECO:0000256" key="2">
    <source>
        <dbReference type="ARBA" id="ARBA00004141"/>
    </source>
</evidence>
<dbReference type="AlphaFoldDB" id="A0AA47MA63"/>
<evidence type="ECO:0000259" key="11">
    <source>
        <dbReference type="PROSITE" id="PS50262"/>
    </source>
</evidence>
<evidence type="ECO:0000256" key="1">
    <source>
        <dbReference type="ARBA" id="ARBA00001968"/>
    </source>
</evidence>
<evidence type="ECO:0000256" key="6">
    <source>
        <dbReference type="ARBA" id="ARBA00023040"/>
    </source>
</evidence>
<dbReference type="Pfam" id="PF13359">
    <property type="entry name" value="DDE_Tnp_4"/>
    <property type="match status" value="2"/>
</dbReference>
<keyword evidence="8" id="KW-0675">Receptor</keyword>
<dbReference type="EMBL" id="JAOPHQ010005154">
    <property type="protein sequence ID" value="KAK0136452.1"/>
    <property type="molecule type" value="Genomic_DNA"/>
</dbReference>
<dbReference type="InterPro" id="IPR027806">
    <property type="entry name" value="HARBI1_dom"/>
</dbReference>
<dbReference type="InterPro" id="IPR000276">
    <property type="entry name" value="GPCR_Rhodpsn"/>
</dbReference>
<sequence>MLLLKPSMSLRIDDFIRTHSCSKCLYNMSLNSTVHLVSDENGTIYIYTSKLAPGADICILRMVAFEMNGCHDDDWLISRFRFPKAILLEICTELGPGLEKQTARSHALPVPIQVLTTLGFLATGSFQRELADRSGMSQGALSRAIAAPGIRFPYDAVNQAHIKAQFAEIAGFPNVIGAIDCTHIAIKAPSEGEYAYVNRKHFHSLNVQIICDAQMRLTNIVARWPGSTHDSFVLTNSSVGNRLEPGIVERAIGQLKSRWRCLDRSGGMLLYHPEKVCRIVQACGVLHNIAHRHGVPLRETIQTPDQTMRSPMQKPFELGSITLSLLGNGMVLLISFRRRKKMVSSELLCVNLAVVDFLCCVCFYPLSIASSFSHAWLGQGLTCLYYGLGCYAFGLCGMFTVAAISVIRYLKTCYRLVYGEDMVAVWLEGANIRLLCMATWAVATVWSCFPLFGWGEYVPEPYGLSCTVAWRGYHTSYKDATYVLCSFACFTLLPVVAIVVSQGLILCKVYRFSATLASSARTNLRHTEKRLTMMFFCISLGFILAWAPYAVVSFLYIFHKDHNYMAPGGFVFPALFAKSSHVYNPFIYFYFNTGFQRELCSLLRSCCPGLVSKRVGIRPASEPQQAPHPIQIQLQEQGGLCREKCVPLREKSHSTAAAGKPPGGAGGHLHGRVIRVSPTPVEHKQVKEFLPISL</sequence>
<feature type="domain" description="G-protein coupled receptors family 1 profile" evidence="11">
    <location>
        <begin position="327"/>
        <end position="588"/>
    </location>
</feature>
<gene>
    <name evidence="12" type="primary">HARBI1_47</name>
    <name evidence="12" type="ORF">N1851_027433</name>
</gene>
<feature type="transmembrane region" description="Helical" evidence="10">
    <location>
        <begin position="348"/>
        <end position="372"/>
    </location>
</feature>
<keyword evidence="9" id="KW-0807">Transducer</keyword>
<protein>
    <submittedName>
        <fullName evidence="12">Nuclease HARBI1</fullName>
    </submittedName>
</protein>
<dbReference type="PANTHER" id="PTHR24240">
    <property type="entry name" value="OPSIN"/>
    <property type="match status" value="1"/>
</dbReference>
<keyword evidence="7 10" id="KW-0472">Membrane</keyword>
<dbReference type="GO" id="GO:0046872">
    <property type="term" value="F:metal ion binding"/>
    <property type="evidence" value="ECO:0007669"/>
    <property type="project" value="UniProtKB-KW"/>
</dbReference>
<dbReference type="Pfam" id="PF00001">
    <property type="entry name" value="7tm_1"/>
    <property type="match status" value="1"/>
</dbReference>
<keyword evidence="4" id="KW-0479">Metal-binding</keyword>
<dbReference type="InterPro" id="IPR017452">
    <property type="entry name" value="GPCR_Rhodpsn_7TM"/>
</dbReference>